<dbReference type="InterPro" id="IPR036388">
    <property type="entry name" value="WH-like_DNA-bd_sf"/>
</dbReference>
<dbReference type="InterPro" id="IPR036390">
    <property type="entry name" value="WH_DNA-bd_sf"/>
</dbReference>
<feature type="domain" description="Transcription regulator PadR N-terminal" evidence="1">
    <location>
        <begin position="17"/>
        <end position="89"/>
    </location>
</feature>
<dbReference type="Gene3D" id="1.10.10.10">
    <property type="entry name" value="Winged helix-like DNA-binding domain superfamily/Winged helix DNA-binding domain"/>
    <property type="match status" value="1"/>
</dbReference>
<dbReference type="AlphaFoldDB" id="A0A7W7ZIT7"/>
<dbReference type="PANTHER" id="PTHR33169:SF14">
    <property type="entry name" value="TRANSCRIPTIONAL REGULATOR RV3488"/>
    <property type="match status" value="1"/>
</dbReference>
<dbReference type="PANTHER" id="PTHR33169">
    <property type="entry name" value="PADR-FAMILY TRANSCRIPTIONAL REGULATOR"/>
    <property type="match status" value="1"/>
</dbReference>
<dbReference type="SUPFAM" id="SSF46785">
    <property type="entry name" value="Winged helix' DNA-binding domain"/>
    <property type="match status" value="1"/>
</dbReference>
<dbReference type="Pfam" id="PF03551">
    <property type="entry name" value="PadR"/>
    <property type="match status" value="1"/>
</dbReference>
<gene>
    <name evidence="2" type="ORF">HDF16_005348</name>
</gene>
<accession>A0A7W7ZIT7</accession>
<dbReference type="RefSeq" id="WP_348641435.1">
    <property type="nucleotide sequence ID" value="NZ_JACHIP010000016.1"/>
</dbReference>
<evidence type="ECO:0000313" key="2">
    <source>
        <dbReference type="EMBL" id="MBB5060612.1"/>
    </source>
</evidence>
<dbReference type="InterPro" id="IPR017799">
    <property type="entry name" value="Tscrpt_reg_PadR_acidobac-type"/>
</dbReference>
<evidence type="ECO:0000259" key="1">
    <source>
        <dbReference type="Pfam" id="PF03551"/>
    </source>
</evidence>
<protein>
    <submittedName>
        <fullName evidence="2">Transcriptional regulator</fullName>
    </submittedName>
</protein>
<proteinExistence type="predicted"/>
<keyword evidence="3" id="KW-1185">Reference proteome</keyword>
<dbReference type="EMBL" id="JACHIP010000016">
    <property type="protein sequence ID" value="MBB5060612.1"/>
    <property type="molecule type" value="Genomic_DNA"/>
</dbReference>
<dbReference type="Proteomes" id="UP000540989">
    <property type="component" value="Unassembled WGS sequence"/>
</dbReference>
<evidence type="ECO:0000313" key="3">
    <source>
        <dbReference type="Proteomes" id="UP000540989"/>
    </source>
</evidence>
<sequence>MGEGQTHLLQGTLDLLILKAIGDSEFHGLGLSRRIEQITQGTFCVKPGSLFPALHRMEEAGWLTSFWGNSENNRRAKFYRRTKAGHRQLGTETEEWTTIAQAIASALKST</sequence>
<reference evidence="2 3" key="1">
    <citation type="submission" date="2020-08" db="EMBL/GenBank/DDBJ databases">
        <title>Genomic Encyclopedia of Type Strains, Phase IV (KMG-V): Genome sequencing to study the core and pangenomes of soil and plant-associated prokaryotes.</title>
        <authorList>
            <person name="Whitman W."/>
        </authorList>
    </citation>
    <scope>NUCLEOTIDE SEQUENCE [LARGE SCALE GENOMIC DNA]</scope>
    <source>
        <strain evidence="2 3">M8UP14</strain>
    </source>
</reference>
<dbReference type="InterPro" id="IPR005149">
    <property type="entry name" value="Tscrpt_reg_PadR_N"/>
</dbReference>
<name>A0A7W7ZIT7_9BACT</name>
<dbReference type="NCBIfam" id="TIGR03433">
    <property type="entry name" value="padR_acidobact"/>
    <property type="match status" value="1"/>
</dbReference>
<dbReference type="InterPro" id="IPR052509">
    <property type="entry name" value="Metal_resp_DNA-bind_regulator"/>
</dbReference>
<comment type="caution">
    <text evidence="2">The sequence shown here is derived from an EMBL/GenBank/DDBJ whole genome shotgun (WGS) entry which is preliminary data.</text>
</comment>
<organism evidence="2 3">
    <name type="scientific">Granulicella aggregans</name>
    <dbReference type="NCBI Taxonomy" id="474949"/>
    <lineage>
        <taxon>Bacteria</taxon>
        <taxon>Pseudomonadati</taxon>
        <taxon>Acidobacteriota</taxon>
        <taxon>Terriglobia</taxon>
        <taxon>Terriglobales</taxon>
        <taxon>Acidobacteriaceae</taxon>
        <taxon>Granulicella</taxon>
    </lineage>
</organism>